<keyword evidence="2" id="KW-1185">Reference proteome</keyword>
<name>A0ABN0NZU1_TRELE</name>
<protein>
    <recommendedName>
        <fullName evidence="3">Glycosyltransferase 2-like domain-containing protein</fullName>
    </recommendedName>
</protein>
<comment type="caution">
    <text evidence="1">The sequence shown here is derived from an EMBL/GenBank/DDBJ whole genome shotgun (WGS) entry which is preliminary data.</text>
</comment>
<organism evidence="1 2">
    <name type="scientific">Treponema lecithinolyticum ATCC 700332</name>
    <dbReference type="NCBI Taxonomy" id="1321815"/>
    <lineage>
        <taxon>Bacteria</taxon>
        <taxon>Pseudomonadati</taxon>
        <taxon>Spirochaetota</taxon>
        <taxon>Spirochaetia</taxon>
        <taxon>Spirochaetales</taxon>
        <taxon>Treponemataceae</taxon>
        <taxon>Treponema</taxon>
    </lineage>
</organism>
<dbReference type="EMBL" id="AWVH01000023">
    <property type="protein sequence ID" value="ERJ93611.1"/>
    <property type="molecule type" value="Genomic_DNA"/>
</dbReference>
<accession>A0ABN0NZU1</accession>
<dbReference type="Proteomes" id="UP000016649">
    <property type="component" value="Unassembled WGS sequence"/>
</dbReference>
<gene>
    <name evidence="1" type="ORF">HMPREF9193_00700</name>
</gene>
<dbReference type="RefSeq" id="WP_021686924.1">
    <property type="nucleotide sequence ID" value="NZ_KI260564.1"/>
</dbReference>
<evidence type="ECO:0008006" key="3">
    <source>
        <dbReference type="Google" id="ProtNLM"/>
    </source>
</evidence>
<evidence type="ECO:0000313" key="2">
    <source>
        <dbReference type="Proteomes" id="UP000016649"/>
    </source>
</evidence>
<sequence>MKDFDKNLTILVTSCDKYSDLWIPFIKLFRKFWSDCPYKLVLISESIICKEFDETILCDKGRKEGRKSSAETICIALSQLTTPYVLLLCDDYFLIDYVNTNKIEKIIHDIKYYKSGCIKMLGDNTVLQSKILQTQPANVAPEEYIEYPKGSPYRLSFQSSVWNRNFLLTLMKKADNIWDFERKISYDKESYTMPIYGTRKRIFPYIEVVHKGKWEHLALQICNYNDISIDLTKRGVLSSWDQLKRCIRTLILETNPNMIVKFQNILSREKRK</sequence>
<evidence type="ECO:0000313" key="1">
    <source>
        <dbReference type="EMBL" id="ERJ93611.1"/>
    </source>
</evidence>
<proteinExistence type="predicted"/>
<reference evidence="1 2" key="1">
    <citation type="submission" date="2013-08" db="EMBL/GenBank/DDBJ databases">
        <authorList>
            <person name="Weinstock G."/>
            <person name="Sodergren E."/>
            <person name="Wylie T."/>
            <person name="Fulton L."/>
            <person name="Fulton R."/>
            <person name="Fronick C."/>
            <person name="O'Laughlin M."/>
            <person name="Godfrey J."/>
            <person name="Miner T."/>
            <person name="Herter B."/>
            <person name="Appelbaum E."/>
            <person name="Cordes M."/>
            <person name="Lek S."/>
            <person name="Wollam A."/>
            <person name="Pepin K.H."/>
            <person name="Palsikar V.B."/>
            <person name="Mitreva M."/>
            <person name="Wilson R.K."/>
        </authorList>
    </citation>
    <scope>NUCLEOTIDE SEQUENCE [LARGE SCALE GENOMIC DNA]</scope>
    <source>
        <strain evidence="1 2">ATCC 700332</strain>
    </source>
</reference>